<keyword evidence="1" id="KW-1003">Cell membrane</keyword>
<feature type="transmembrane region" description="Helical" evidence="11">
    <location>
        <begin position="7"/>
        <end position="29"/>
    </location>
</feature>
<dbReference type="PANTHER" id="PTHR35809:SF1">
    <property type="entry name" value="ARCHAETIDYLSERINE DECARBOXYLASE PROENZYME-RELATED"/>
    <property type="match status" value="1"/>
</dbReference>
<protein>
    <submittedName>
        <fullName evidence="12">Phosphatidylserine decarboxylase family protein</fullName>
        <ecNumber evidence="12">4.1.1.65</ecNumber>
    </submittedName>
</protein>
<evidence type="ECO:0000256" key="8">
    <source>
        <dbReference type="ARBA" id="ARBA00023239"/>
    </source>
</evidence>
<gene>
    <name evidence="12" type="ORF">GWK08_02840</name>
</gene>
<evidence type="ECO:0000256" key="3">
    <source>
        <dbReference type="ARBA" id="ARBA00022793"/>
    </source>
</evidence>
<keyword evidence="11" id="KW-1133">Transmembrane helix</keyword>
<keyword evidence="9" id="KW-1208">Phospholipid metabolism</keyword>
<evidence type="ECO:0000256" key="5">
    <source>
        <dbReference type="ARBA" id="ARBA00023136"/>
    </source>
</evidence>
<evidence type="ECO:0000313" key="13">
    <source>
        <dbReference type="Proteomes" id="UP000468581"/>
    </source>
</evidence>
<dbReference type="NCBIfam" id="NF003678">
    <property type="entry name" value="PRK05305.1-2"/>
    <property type="match status" value="1"/>
</dbReference>
<dbReference type="Pfam" id="PF02666">
    <property type="entry name" value="PS_Dcarbxylase"/>
    <property type="match status" value="1"/>
</dbReference>
<dbReference type="PANTHER" id="PTHR35809">
    <property type="entry name" value="ARCHAETIDYLSERINE DECARBOXYLASE PROENZYME-RELATED"/>
    <property type="match status" value="1"/>
</dbReference>
<dbReference type="GO" id="GO:0008654">
    <property type="term" value="P:phospholipid biosynthetic process"/>
    <property type="evidence" value="ECO:0007669"/>
    <property type="project" value="UniProtKB-KW"/>
</dbReference>
<evidence type="ECO:0000256" key="2">
    <source>
        <dbReference type="ARBA" id="ARBA00022516"/>
    </source>
</evidence>
<evidence type="ECO:0000256" key="6">
    <source>
        <dbReference type="ARBA" id="ARBA00023145"/>
    </source>
</evidence>
<keyword evidence="5 11" id="KW-0472">Membrane</keyword>
<keyword evidence="3" id="KW-0210">Decarboxylase</keyword>
<name>A0A6P0UGJ7_9FLAO</name>
<keyword evidence="13" id="KW-1185">Reference proteome</keyword>
<evidence type="ECO:0000256" key="9">
    <source>
        <dbReference type="ARBA" id="ARBA00023264"/>
    </source>
</evidence>
<evidence type="ECO:0000256" key="1">
    <source>
        <dbReference type="ARBA" id="ARBA00022475"/>
    </source>
</evidence>
<dbReference type="EMBL" id="JAABOO010000001">
    <property type="protein sequence ID" value="NER12364.1"/>
    <property type="molecule type" value="Genomic_DNA"/>
</dbReference>
<keyword evidence="7" id="KW-0594">Phospholipid biosynthesis</keyword>
<keyword evidence="4" id="KW-0443">Lipid metabolism</keyword>
<keyword evidence="8 12" id="KW-0456">Lyase</keyword>
<sequence length="215" mass="24691">MFHKEGYIIILFTLLFVISGALLSEYFISLNWVKITVQIALIIFLVLILQFFRNPKRPVSIDETRIVAPVDGKVVVIEEVFEKEYFKDKRIQVSIFMSPVNVHVTRYPLSGVVKFSKYHPGKYLVAWHPKASEENERTTIVVEHRRFGDILYRQIAGAMAKRIVNYAREEMQVVQGTDAGFIKFGSRVDLFLPLNTDIHVKLHQKVKGGIDIIAG</sequence>
<dbReference type="Proteomes" id="UP000468581">
    <property type="component" value="Unassembled WGS sequence"/>
</dbReference>
<evidence type="ECO:0000256" key="11">
    <source>
        <dbReference type="SAM" id="Phobius"/>
    </source>
</evidence>
<keyword evidence="2" id="KW-0444">Lipid biosynthesis</keyword>
<dbReference type="GO" id="GO:0004609">
    <property type="term" value="F:phosphatidylserine decarboxylase activity"/>
    <property type="evidence" value="ECO:0007669"/>
    <property type="project" value="UniProtKB-EC"/>
</dbReference>
<dbReference type="InterPro" id="IPR033175">
    <property type="entry name" value="PSD-A"/>
</dbReference>
<evidence type="ECO:0000313" key="12">
    <source>
        <dbReference type="EMBL" id="NER12364.1"/>
    </source>
</evidence>
<feature type="transmembrane region" description="Helical" evidence="11">
    <location>
        <begin position="35"/>
        <end position="52"/>
    </location>
</feature>
<keyword evidence="11" id="KW-0812">Transmembrane</keyword>
<dbReference type="RefSeq" id="WP_163605390.1">
    <property type="nucleotide sequence ID" value="NZ_JAABOO010000001.1"/>
</dbReference>
<organism evidence="12 13">
    <name type="scientific">Leptobacterium flavescens</name>
    <dbReference type="NCBI Taxonomy" id="472055"/>
    <lineage>
        <taxon>Bacteria</taxon>
        <taxon>Pseudomonadati</taxon>
        <taxon>Bacteroidota</taxon>
        <taxon>Flavobacteriia</taxon>
        <taxon>Flavobacteriales</taxon>
        <taxon>Flavobacteriaceae</taxon>
        <taxon>Leptobacterium</taxon>
    </lineage>
</organism>
<keyword evidence="6" id="KW-0865">Zymogen</keyword>
<keyword evidence="10" id="KW-0670">Pyruvate</keyword>
<comment type="caution">
    <text evidence="12">The sequence shown here is derived from an EMBL/GenBank/DDBJ whole genome shotgun (WGS) entry which is preliminary data.</text>
</comment>
<evidence type="ECO:0000256" key="4">
    <source>
        <dbReference type="ARBA" id="ARBA00023098"/>
    </source>
</evidence>
<dbReference type="InterPro" id="IPR003817">
    <property type="entry name" value="PS_Dcarbxylase"/>
</dbReference>
<proteinExistence type="predicted"/>
<dbReference type="AlphaFoldDB" id="A0A6P0UGJ7"/>
<evidence type="ECO:0000256" key="7">
    <source>
        <dbReference type="ARBA" id="ARBA00023209"/>
    </source>
</evidence>
<dbReference type="EC" id="4.1.1.65" evidence="12"/>
<accession>A0A6P0UGJ7</accession>
<evidence type="ECO:0000256" key="10">
    <source>
        <dbReference type="ARBA" id="ARBA00023317"/>
    </source>
</evidence>
<reference evidence="12 13" key="1">
    <citation type="submission" date="2020-01" db="EMBL/GenBank/DDBJ databases">
        <title>Leptobacterium flavescens.</title>
        <authorList>
            <person name="Wang G."/>
        </authorList>
    </citation>
    <scope>NUCLEOTIDE SEQUENCE [LARGE SCALE GENOMIC DNA]</scope>
    <source>
        <strain evidence="12 13">KCTC 22160</strain>
    </source>
</reference>